<dbReference type="PROSITE" id="PS50977">
    <property type="entry name" value="HTH_TETR_2"/>
    <property type="match status" value="1"/>
</dbReference>
<dbReference type="InterPro" id="IPR041490">
    <property type="entry name" value="KstR2_TetR_C"/>
</dbReference>
<dbReference type="PANTHER" id="PTHR30055:SF175">
    <property type="entry name" value="HTH-TYPE TRANSCRIPTIONAL REPRESSOR KSTR2"/>
    <property type="match status" value="1"/>
</dbReference>
<sequence>MMAGPSDQKSEKQKRAWGDRVQSTEEQRELREEILFETAARLFNQFGFHGTSMSRLTEELGLTKGALYYYVKDKSDLLYKLHLKSVEATRQSHDKGVSEGRNGLERIHGIVRHYVMTVASSPTETFILLEEGVLNPDQTQEVLDARKSLGMKIIHQIEAGIEDGSVIPCDPKLVYFMLLGAMAWINTWYDPEKEWTIEQFATGMADLLTRMISSAPASELSRDISDI</sequence>
<dbReference type="InterPro" id="IPR023772">
    <property type="entry name" value="DNA-bd_HTH_TetR-type_CS"/>
</dbReference>
<proteinExistence type="predicted"/>
<evidence type="ECO:0000256" key="5">
    <source>
        <dbReference type="SAM" id="MobiDB-lite"/>
    </source>
</evidence>
<dbReference type="Pfam" id="PF00440">
    <property type="entry name" value="TetR_N"/>
    <property type="match status" value="1"/>
</dbReference>
<feature type="domain" description="HTH tetR-type" evidence="6">
    <location>
        <begin position="29"/>
        <end position="89"/>
    </location>
</feature>
<reference evidence="7" key="1">
    <citation type="submission" date="2018-06" db="EMBL/GenBank/DDBJ databases">
        <authorList>
            <person name="Zhirakovskaya E."/>
        </authorList>
    </citation>
    <scope>NUCLEOTIDE SEQUENCE</scope>
</reference>
<keyword evidence="1" id="KW-0678">Repressor</keyword>
<feature type="compositionally biased region" description="Basic and acidic residues" evidence="5">
    <location>
        <begin position="8"/>
        <end position="24"/>
    </location>
</feature>
<dbReference type="PANTHER" id="PTHR30055">
    <property type="entry name" value="HTH-TYPE TRANSCRIPTIONAL REGULATOR RUTR"/>
    <property type="match status" value="1"/>
</dbReference>
<organism evidence="7">
    <name type="scientific">hydrothermal vent metagenome</name>
    <dbReference type="NCBI Taxonomy" id="652676"/>
    <lineage>
        <taxon>unclassified sequences</taxon>
        <taxon>metagenomes</taxon>
        <taxon>ecological metagenomes</taxon>
    </lineage>
</organism>
<keyword evidence="3" id="KW-0238">DNA-binding</keyword>
<dbReference type="EMBL" id="UOEF01000063">
    <property type="protein sequence ID" value="VAV88988.1"/>
    <property type="molecule type" value="Genomic_DNA"/>
</dbReference>
<dbReference type="GO" id="GO:0003700">
    <property type="term" value="F:DNA-binding transcription factor activity"/>
    <property type="evidence" value="ECO:0007669"/>
    <property type="project" value="TreeGrafter"/>
</dbReference>
<keyword evidence="2" id="KW-0805">Transcription regulation</keyword>
<dbReference type="Gene3D" id="1.10.357.10">
    <property type="entry name" value="Tetracycline Repressor, domain 2"/>
    <property type="match status" value="1"/>
</dbReference>
<dbReference type="InterPro" id="IPR001647">
    <property type="entry name" value="HTH_TetR"/>
</dbReference>
<dbReference type="InterPro" id="IPR050109">
    <property type="entry name" value="HTH-type_TetR-like_transc_reg"/>
</dbReference>
<evidence type="ECO:0000256" key="4">
    <source>
        <dbReference type="ARBA" id="ARBA00023163"/>
    </source>
</evidence>
<evidence type="ECO:0000313" key="7">
    <source>
        <dbReference type="EMBL" id="VAV88988.1"/>
    </source>
</evidence>
<dbReference type="GO" id="GO:0000976">
    <property type="term" value="F:transcription cis-regulatory region binding"/>
    <property type="evidence" value="ECO:0007669"/>
    <property type="project" value="TreeGrafter"/>
</dbReference>
<dbReference type="InterPro" id="IPR009057">
    <property type="entry name" value="Homeodomain-like_sf"/>
</dbReference>
<gene>
    <name evidence="7" type="ORF">MNBD_ALPHA04-1738</name>
</gene>
<dbReference type="InterPro" id="IPR036271">
    <property type="entry name" value="Tet_transcr_reg_TetR-rel_C_sf"/>
</dbReference>
<evidence type="ECO:0000256" key="2">
    <source>
        <dbReference type="ARBA" id="ARBA00023015"/>
    </source>
</evidence>
<keyword evidence="4" id="KW-0804">Transcription</keyword>
<dbReference type="Gene3D" id="1.10.10.60">
    <property type="entry name" value="Homeodomain-like"/>
    <property type="match status" value="1"/>
</dbReference>
<dbReference type="SUPFAM" id="SSF46689">
    <property type="entry name" value="Homeodomain-like"/>
    <property type="match status" value="1"/>
</dbReference>
<feature type="region of interest" description="Disordered" evidence="5">
    <location>
        <begin position="1"/>
        <end position="24"/>
    </location>
</feature>
<dbReference type="Pfam" id="PF17932">
    <property type="entry name" value="TetR_C_24"/>
    <property type="match status" value="1"/>
</dbReference>
<accession>A0A3B0RL85</accession>
<evidence type="ECO:0000256" key="1">
    <source>
        <dbReference type="ARBA" id="ARBA00022491"/>
    </source>
</evidence>
<protein>
    <submittedName>
        <fullName evidence="7">Transcriptional regulator, AcrR family</fullName>
    </submittedName>
</protein>
<evidence type="ECO:0000259" key="6">
    <source>
        <dbReference type="PROSITE" id="PS50977"/>
    </source>
</evidence>
<name>A0A3B0RL85_9ZZZZ</name>
<dbReference type="PROSITE" id="PS01081">
    <property type="entry name" value="HTH_TETR_1"/>
    <property type="match status" value="1"/>
</dbReference>
<dbReference type="PRINTS" id="PR00455">
    <property type="entry name" value="HTHTETR"/>
</dbReference>
<dbReference type="SUPFAM" id="SSF48498">
    <property type="entry name" value="Tetracyclin repressor-like, C-terminal domain"/>
    <property type="match status" value="1"/>
</dbReference>
<evidence type="ECO:0000256" key="3">
    <source>
        <dbReference type="ARBA" id="ARBA00023125"/>
    </source>
</evidence>
<dbReference type="AlphaFoldDB" id="A0A3B0RL85"/>